<feature type="transmembrane region" description="Helical" evidence="8">
    <location>
        <begin position="220"/>
        <end position="240"/>
    </location>
</feature>
<dbReference type="AlphaFoldDB" id="A0A0C2VQJ6"/>
<feature type="transmembrane region" description="Helical" evidence="8">
    <location>
        <begin position="83"/>
        <end position="107"/>
    </location>
</feature>
<proteinExistence type="inferred from homology"/>
<dbReference type="RefSeq" id="WP_041055653.1">
    <property type="nucleotide sequence ID" value="NZ_JXRR01000008.1"/>
</dbReference>
<feature type="transmembrane region" description="Helical" evidence="8">
    <location>
        <begin position="268"/>
        <end position="288"/>
    </location>
</feature>
<evidence type="ECO:0000256" key="4">
    <source>
        <dbReference type="ARBA" id="ARBA00022544"/>
    </source>
</evidence>
<comment type="similarity">
    <text evidence="2">Belongs to the amino acid-polyamine-organocation (APC) superfamily. Spore germination protein (SGP) (TC 2.A.3.9) family.</text>
</comment>
<keyword evidence="4" id="KW-0309">Germination</keyword>
<evidence type="ECO:0000256" key="7">
    <source>
        <dbReference type="ARBA" id="ARBA00023136"/>
    </source>
</evidence>
<feature type="transmembrane region" description="Helical" evidence="8">
    <location>
        <begin position="142"/>
        <end position="164"/>
    </location>
</feature>
<dbReference type="PANTHER" id="PTHR34975">
    <property type="entry name" value="SPORE GERMINATION PROTEIN A2"/>
    <property type="match status" value="1"/>
</dbReference>
<dbReference type="Pfam" id="PF03845">
    <property type="entry name" value="Spore_permease"/>
    <property type="match status" value="1"/>
</dbReference>
<evidence type="ECO:0000256" key="6">
    <source>
        <dbReference type="ARBA" id="ARBA00022989"/>
    </source>
</evidence>
<dbReference type="GO" id="GO:0009847">
    <property type="term" value="P:spore germination"/>
    <property type="evidence" value="ECO:0007669"/>
    <property type="project" value="InterPro"/>
</dbReference>
<dbReference type="EMBL" id="JXRR01000008">
    <property type="protein sequence ID" value="KIL51182.1"/>
    <property type="molecule type" value="Genomic_DNA"/>
</dbReference>
<keyword evidence="5 8" id="KW-0812">Transmembrane</keyword>
<feature type="transmembrane region" description="Helical" evidence="8">
    <location>
        <begin position="190"/>
        <end position="208"/>
    </location>
</feature>
<dbReference type="InterPro" id="IPR004761">
    <property type="entry name" value="Spore_GerAB"/>
</dbReference>
<name>A0A0C2VQJ6_9BACL</name>
<keyword evidence="10" id="KW-1185">Reference proteome</keyword>
<organism evidence="9 10">
    <name type="scientific">Jeotgalibacillus campisalis</name>
    <dbReference type="NCBI Taxonomy" id="220754"/>
    <lineage>
        <taxon>Bacteria</taxon>
        <taxon>Bacillati</taxon>
        <taxon>Bacillota</taxon>
        <taxon>Bacilli</taxon>
        <taxon>Bacillales</taxon>
        <taxon>Caryophanaceae</taxon>
        <taxon>Jeotgalibacillus</taxon>
    </lineage>
</organism>
<keyword evidence="7 8" id="KW-0472">Membrane</keyword>
<feature type="transmembrane region" description="Helical" evidence="8">
    <location>
        <begin position="333"/>
        <end position="352"/>
    </location>
</feature>
<keyword evidence="3" id="KW-0813">Transport</keyword>
<evidence type="ECO:0000256" key="8">
    <source>
        <dbReference type="SAM" id="Phobius"/>
    </source>
</evidence>
<dbReference type="Proteomes" id="UP000031972">
    <property type="component" value="Unassembled WGS sequence"/>
</dbReference>
<gene>
    <name evidence="9" type="ORF">KR50_10630</name>
</gene>
<dbReference type="PANTHER" id="PTHR34975:SF2">
    <property type="entry name" value="SPORE GERMINATION PROTEIN A2"/>
    <property type="match status" value="1"/>
</dbReference>
<dbReference type="GO" id="GO:0016020">
    <property type="term" value="C:membrane"/>
    <property type="evidence" value="ECO:0007669"/>
    <property type="project" value="UniProtKB-SubCell"/>
</dbReference>
<dbReference type="Gene3D" id="1.20.1740.10">
    <property type="entry name" value="Amino acid/polyamine transporter I"/>
    <property type="match status" value="1"/>
</dbReference>
<dbReference type="NCBIfam" id="TIGR00912">
    <property type="entry name" value="2A0309"/>
    <property type="match status" value="1"/>
</dbReference>
<dbReference type="PATRIC" id="fig|220754.4.peg.1082"/>
<comment type="caution">
    <text evidence="9">The sequence shown here is derived from an EMBL/GenBank/DDBJ whole genome shotgun (WGS) entry which is preliminary data.</text>
</comment>
<evidence type="ECO:0000256" key="1">
    <source>
        <dbReference type="ARBA" id="ARBA00004141"/>
    </source>
</evidence>
<reference evidence="9 10" key="1">
    <citation type="submission" date="2015-01" db="EMBL/GenBank/DDBJ databases">
        <title>Jeotgalibacillus campisalis genome sequencing.</title>
        <authorList>
            <person name="Goh K.M."/>
            <person name="Chan K.-G."/>
            <person name="Yaakop A.S."/>
            <person name="Ee R."/>
            <person name="Gan H.M."/>
            <person name="Chan C.S."/>
        </authorList>
    </citation>
    <scope>NUCLEOTIDE SEQUENCE [LARGE SCALE GENOMIC DNA]</scope>
    <source>
        <strain evidence="9 10">SF-57</strain>
    </source>
</reference>
<comment type="subcellular location">
    <subcellularLocation>
        <location evidence="1">Membrane</location>
        <topology evidence="1">Multi-pass membrane protein</topology>
    </subcellularLocation>
</comment>
<protein>
    <submittedName>
        <fullName evidence="9">Spore germination protein (Amino acid permease)</fullName>
    </submittedName>
</protein>
<accession>A0A0C2VQJ6</accession>
<evidence type="ECO:0000313" key="10">
    <source>
        <dbReference type="Proteomes" id="UP000031972"/>
    </source>
</evidence>
<evidence type="ECO:0000256" key="3">
    <source>
        <dbReference type="ARBA" id="ARBA00022448"/>
    </source>
</evidence>
<feature type="transmembrane region" description="Helical" evidence="8">
    <location>
        <begin position="119"/>
        <end position="135"/>
    </location>
</feature>
<evidence type="ECO:0000256" key="2">
    <source>
        <dbReference type="ARBA" id="ARBA00007998"/>
    </source>
</evidence>
<keyword evidence="6 8" id="KW-1133">Transmembrane helix</keyword>
<feature type="transmembrane region" description="Helical" evidence="8">
    <location>
        <begin position="12"/>
        <end position="30"/>
    </location>
</feature>
<feature type="transmembrane region" description="Helical" evidence="8">
    <location>
        <begin position="303"/>
        <end position="321"/>
    </location>
</feature>
<evidence type="ECO:0000313" key="9">
    <source>
        <dbReference type="EMBL" id="KIL51182.1"/>
    </source>
</evidence>
<feature type="transmembrane region" description="Helical" evidence="8">
    <location>
        <begin position="42"/>
        <end position="63"/>
    </location>
</feature>
<sequence length="361" mass="41941">MDNNKLKKLKPYHVIFLVQNSMVALGLLSLPNELSSMGYSQWWIPLMLGIIANLTLIPIIWLFQRYPQDNLFTLNEKLIGKFLGKILNTFLVVYLIFFIASIVEGYLDLIKIIALPDRTIAGPLVVFFIVLLYIVHGGIKSIARFCILSFFLTIWMAYFLQWSILEGDIRHLMPVSNFTFHEFLVASRNGYFAICGYELIMTYFPYIINQKKAFKHASIGIWITITLYFSVTVVSVMYFTEWQLEEVIYPILKLYKAVELSYAERIDVLGISLWVLLILSSTAAYLWVAKKGMDALRSNNKTYHLYVIAICIFVFVMIPLSKDFQEAFYDNLFYIKFSIILWPNILIFLHLIKSKRKQASA</sequence>
<evidence type="ECO:0000256" key="5">
    <source>
        <dbReference type="ARBA" id="ARBA00022692"/>
    </source>
</evidence>